<evidence type="ECO:0000313" key="1">
    <source>
        <dbReference type="EMBL" id="KRY59371.1"/>
    </source>
</evidence>
<dbReference type="EMBL" id="JYDI01000013">
    <property type="protein sequence ID" value="KRY59371.1"/>
    <property type="molecule type" value="Genomic_DNA"/>
</dbReference>
<gene>
    <name evidence="1" type="ORF">T03_4336</name>
</gene>
<keyword evidence="2" id="KW-1185">Reference proteome</keyword>
<dbReference type="AlphaFoldDB" id="A0A0V1DDA5"/>
<protein>
    <submittedName>
        <fullName evidence="1">Uncharacterized protein</fullName>
    </submittedName>
</protein>
<dbReference type="OrthoDB" id="5927696at2759"/>
<sequence length="93" mass="10329">MRTTAHHSRIASASVLRQASSALSAGNCSVAKADLEATGVAVDIVRRRTIALARTLPVPRHPMGRFRRRERFQVPLIPIITARSLCRFFHAVR</sequence>
<organism evidence="1 2">
    <name type="scientific">Trichinella britovi</name>
    <name type="common">Parasitic roundworm</name>
    <dbReference type="NCBI Taxonomy" id="45882"/>
    <lineage>
        <taxon>Eukaryota</taxon>
        <taxon>Metazoa</taxon>
        <taxon>Ecdysozoa</taxon>
        <taxon>Nematoda</taxon>
        <taxon>Enoplea</taxon>
        <taxon>Dorylaimia</taxon>
        <taxon>Trichinellida</taxon>
        <taxon>Trichinellidae</taxon>
        <taxon>Trichinella</taxon>
    </lineage>
</organism>
<name>A0A0V1DDA5_TRIBR</name>
<reference evidence="1 2" key="1">
    <citation type="submission" date="2015-01" db="EMBL/GenBank/DDBJ databases">
        <title>Evolution of Trichinella species and genotypes.</title>
        <authorList>
            <person name="Korhonen P.K."/>
            <person name="Edoardo P."/>
            <person name="Giuseppe L.R."/>
            <person name="Gasser R.B."/>
        </authorList>
    </citation>
    <scope>NUCLEOTIDE SEQUENCE [LARGE SCALE GENOMIC DNA]</scope>
    <source>
        <strain evidence="1">ISS120</strain>
    </source>
</reference>
<proteinExistence type="predicted"/>
<comment type="caution">
    <text evidence="1">The sequence shown here is derived from an EMBL/GenBank/DDBJ whole genome shotgun (WGS) entry which is preliminary data.</text>
</comment>
<dbReference type="Proteomes" id="UP000054653">
    <property type="component" value="Unassembled WGS sequence"/>
</dbReference>
<accession>A0A0V1DDA5</accession>
<evidence type="ECO:0000313" key="2">
    <source>
        <dbReference type="Proteomes" id="UP000054653"/>
    </source>
</evidence>